<comment type="subcellular location">
    <subcellularLocation>
        <location evidence="9">Cytoplasm</location>
    </subcellularLocation>
    <subcellularLocation>
        <location evidence="9">Nucleus</location>
    </subcellularLocation>
</comment>
<keyword evidence="9" id="KW-0963">Cytoplasm</keyword>
<evidence type="ECO:0000256" key="4">
    <source>
        <dbReference type="ARBA" id="ARBA00022737"/>
    </source>
</evidence>
<dbReference type="SUPFAM" id="SSF48371">
    <property type="entry name" value="ARM repeat"/>
    <property type="match status" value="1"/>
</dbReference>
<dbReference type="PANTHER" id="PTHR12697:SF5">
    <property type="entry name" value="DEOXYHYPUSINE HYDROXYLASE"/>
    <property type="match status" value="1"/>
</dbReference>
<keyword evidence="3 9" id="KW-0479">Metal-binding</keyword>
<evidence type="ECO:0000256" key="8">
    <source>
        <dbReference type="ARBA" id="ARBA00023256"/>
    </source>
</evidence>
<proteinExistence type="inferred from homology"/>
<dbReference type="GO" id="GO:0005634">
    <property type="term" value="C:nucleus"/>
    <property type="evidence" value="ECO:0007669"/>
    <property type="project" value="UniProtKB-SubCell"/>
</dbReference>
<name>A0A5C2RPK7_9APHY</name>
<feature type="binding site" evidence="9">
    <location>
        <position position="233"/>
    </location>
    <ligand>
        <name>Fe cation</name>
        <dbReference type="ChEBI" id="CHEBI:24875"/>
        <label>2</label>
    </ligand>
</feature>
<dbReference type="GO" id="GO:0019135">
    <property type="term" value="F:deoxyhypusine monooxygenase activity"/>
    <property type="evidence" value="ECO:0007669"/>
    <property type="project" value="UniProtKB-UniRule"/>
</dbReference>
<dbReference type="STRING" id="1328759.A0A5C2RPK7"/>
<dbReference type="InterPro" id="IPR027517">
    <property type="entry name" value="Deoxyhypusine_hydroxylase"/>
</dbReference>
<keyword evidence="4" id="KW-0677">Repeat</keyword>
<dbReference type="Proteomes" id="UP000313359">
    <property type="component" value="Unassembled WGS sequence"/>
</dbReference>
<reference evidence="11" key="1">
    <citation type="journal article" date="2018" name="Genome Biol. Evol.">
        <title>Genomics and development of Lentinus tigrinus, a white-rot wood-decaying mushroom with dimorphic fruiting bodies.</title>
        <authorList>
            <person name="Wu B."/>
            <person name="Xu Z."/>
            <person name="Knudson A."/>
            <person name="Carlson A."/>
            <person name="Chen N."/>
            <person name="Kovaka S."/>
            <person name="LaButti K."/>
            <person name="Lipzen A."/>
            <person name="Pennachio C."/>
            <person name="Riley R."/>
            <person name="Schakwitz W."/>
            <person name="Umezawa K."/>
            <person name="Ohm R.A."/>
            <person name="Grigoriev I.V."/>
            <person name="Nagy L.G."/>
            <person name="Gibbons J."/>
            <person name="Hibbett D."/>
        </authorList>
    </citation>
    <scope>NUCLEOTIDE SEQUENCE [LARGE SCALE GENOMIC DNA]</scope>
    <source>
        <strain evidence="11">ALCF2SS1-6</strain>
    </source>
</reference>
<feature type="binding site" evidence="9">
    <location>
        <position position="88"/>
    </location>
    <ligand>
        <name>Fe cation</name>
        <dbReference type="ChEBI" id="CHEBI:24875"/>
        <label>1</label>
    </ligand>
</feature>
<dbReference type="EMBL" id="ML122367">
    <property type="protein sequence ID" value="RPD52377.1"/>
    <property type="molecule type" value="Genomic_DNA"/>
</dbReference>
<comment type="caution">
    <text evidence="9">Lacks conserved residue(s) required for the propagation of feature annotation.</text>
</comment>
<dbReference type="UniPathway" id="UPA00354"/>
<sequence>MLIDERVFTDKSEGRKDTGWTRNTSPETEAAINSSTLTVLEAPLLNASGQVPLHNRFRPLFTLTLLQNDDALKIISKGFEAKSALLKHELAYCVEQMNNTNALPILQAVLANEKEDLMVCDEAAEALGAISATSSKEVLERYLNDPERVVRETCEIALAKINWDHLEEGQKHWGALEDVSEENIAKLRNALNNKCLPVFDRYRPMFSLRNTGSAAAVDALASGFNDDSALTKHKIAFVFGQLLSTHSVPALLQVLQNSQESDMVRHDAVEALGGIVTLEMKRPDAVRIVRESCQVAIDIWEENSDQFQYANGLDSGAASEQVVGG</sequence>
<dbReference type="Gene3D" id="1.25.10.10">
    <property type="entry name" value="Leucine-rich Repeat Variant"/>
    <property type="match status" value="2"/>
</dbReference>
<dbReference type="HAMAP" id="MF_03101">
    <property type="entry name" value="Deoxyhypusine_hydroxylase"/>
    <property type="match status" value="1"/>
</dbReference>
<accession>A0A5C2RPK7</accession>
<keyword evidence="6 9" id="KW-0408">Iron</keyword>
<evidence type="ECO:0000256" key="5">
    <source>
        <dbReference type="ARBA" id="ARBA00023002"/>
    </source>
</evidence>
<keyword evidence="8 9" id="KW-0386">Hypusine biosynthesis</keyword>
<feature type="binding site" evidence="9">
    <location>
        <position position="122"/>
    </location>
    <ligand>
        <name>Fe cation</name>
        <dbReference type="ChEBI" id="CHEBI:24875"/>
        <label>1</label>
    </ligand>
</feature>
<evidence type="ECO:0000256" key="6">
    <source>
        <dbReference type="ARBA" id="ARBA00023004"/>
    </source>
</evidence>
<evidence type="ECO:0000313" key="11">
    <source>
        <dbReference type="EMBL" id="RPD52377.1"/>
    </source>
</evidence>
<dbReference type="Pfam" id="PF13646">
    <property type="entry name" value="HEAT_2"/>
    <property type="match status" value="1"/>
</dbReference>
<dbReference type="SMART" id="SM00567">
    <property type="entry name" value="EZ_HEAT"/>
    <property type="match status" value="5"/>
</dbReference>
<dbReference type="AlphaFoldDB" id="A0A5C2RPK7"/>
<comment type="similarity">
    <text evidence="9">Belongs to the deoxyhypusine hydroxylase family.</text>
</comment>
<comment type="catalytic activity">
    <reaction evidence="1 9">
        <text>[eIF5A protein]-deoxyhypusine + AH2 + O2 = [eIF5A protein]-hypusine + A + H2O</text>
        <dbReference type="Rhea" id="RHEA:14101"/>
        <dbReference type="Rhea" id="RHEA-COMP:10144"/>
        <dbReference type="Rhea" id="RHEA-COMP:12592"/>
        <dbReference type="ChEBI" id="CHEBI:13193"/>
        <dbReference type="ChEBI" id="CHEBI:15377"/>
        <dbReference type="ChEBI" id="CHEBI:15379"/>
        <dbReference type="ChEBI" id="CHEBI:17499"/>
        <dbReference type="ChEBI" id="CHEBI:82657"/>
        <dbReference type="ChEBI" id="CHEBI:91175"/>
        <dbReference type="EC" id="1.14.99.29"/>
    </reaction>
</comment>
<evidence type="ECO:0000256" key="2">
    <source>
        <dbReference type="ARBA" id="ARBA00005041"/>
    </source>
</evidence>
<feature type="binding site" evidence="9">
    <location>
        <position position="266"/>
    </location>
    <ligand>
        <name>Fe cation</name>
        <dbReference type="ChEBI" id="CHEBI:24875"/>
        <label>2</label>
    </ligand>
</feature>
<dbReference type="InterPro" id="IPR004155">
    <property type="entry name" value="PBS_lyase_HEAT"/>
</dbReference>
<evidence type="ECO:0000256" key="1">
    <source>
        <dbReference type="ARBA" id="ARBA00000068"/>
    </source>
</evidence>
<comment type="function">
    <text evidence="9">Catalyzes the hydroxylation of the N(6)-(4-aminobutyl)-L-lysine intermediate to form hypusine, an essential post-translational modification only found in mature eIF-5A factor.</text>
</comment>
<evidence type="ECO:0000256" key="7">
    <source>
        <dbReference type="ARBA" id="ARBA00023033"/>
    </source>
</evidence>
<keyword evidence="5 9" id="KW-0560">Oxidoreductase</keyword>
<evidence type="ECO:0000256" key="10">
    <source>
        <dbReference type="SAM" id="MobiDB-lite"/>
    </source>
</evidence>
<protein>
    <recommendedName>
        <fullName evidence="9">Deoxyhypusine hydroxylase</fullName>
        <shortName evidence="9">DOHH</shortName>
        <ecNumber evidence="9">1.14.99.29</ecNumber>
    </recommendedName>
    <alternativeName>
        <fullName evidence="9">Deoxyhypusine dioxygenase</fullName>
    </alternativeName>
    <alternativeName>
        <fullName evidence="9">Deoxyhypusine monooxygenase</fullName>
    </alternativeName>
</protein>
<keyword evidence="7 9" id="KW-0503">Monooxygenase</keyword>
<dbReference type="OrthoDB" id="421002at2759"/>
<evidence type="ECO:0000256" key="9">
    <source>
        <dbReference type="HAMAP-Rule" id="MF_03101"/>
    </source>
</evidence>
<keyword evidence="12" id="KW-1185">Reference proteome</keyword>
<feature type="region of interest" description="Disordered" evidence="10">
    <location>
        <begin position="1"/>
        <end position="25"/>
    </location>
</feature>
<dbReference type="EC" id="1.14.99.29" evidence="9"/>
<dbReference type="GO" id="GO:0005737">
    <property type="term" value="C:cytoplasm"/>
    <property type="evidence" value="ECO:0007669"/>
    <property type="project" value="UniProtKB-SubCell"/>
</dbReference>
<evidence type="ECO:0000256" key="3">
    <source>
        <dbReference type="ARBA" id="ARBA00022723"/>
    </source>
</evidence>
<dbReference type="GO" id="GO:0046872">
    <property type="term" value="F:metal ion binding"/>
    <property type="evidence" value="ECO:0007669"/>
    <property type="project" value="UniProtKB-KW"/>
</dbReference>
<gene>
    <name evidence="9" type="primary">LIA1</name>
    <name evidence="11" type="ORF">L227DRAFT_621757</name>
</gene>
<feature type="compositionally biased region" description="Basic and acidic residues" evidence="10">
    <location>
        <begin position="1"/>
        <end position="19"/>
    </location>
</feature>
<dbReference type="InterPro" id="IPR016024">
    <property type="entry name" value="ARM-type_fold"/>
</dbReference>
<dbReference type="InterPro" id="IPR011989">
    <property type="entry name" value="ARM-like"/>
</dbReference>
<dbReference type="PANTHER" id="PTHR12697">
    <property type="entry name" value="PBS LYASE HEAT-LIKE PROTEIN"/>
    <property type="match status" value="1"/>
</dbReference>
<comment type="pathway">
    <text evidence="2 9">Protein modification; eIF5A hypusination.</text>
</comment>
<evidence type="ECO:0000313" key="12">
    <source>
        <dbReference type="Proteomes" id="UP000313359"/>
    </source>
</evidence>
<organism evidence="11 12">
    <name type="scientific">Lentinus tigrinus ALCF2SS1-6</name>
    <dbReference type="NCBI Taxonomy" id="1328759"/>
    <lineage>
        <taxon>Eukaryota</taxon>
        <taxon>Fungi</taxon>
        <taxon>Dikarya</taxon>
        <taxon>Basidiomycota</taxon>
        <taxon>Agaricomycotina</taxon>
        <taxon>Agaricomycetes</taxon>
        <taxon>Polyporales</taxon>
        <taxon>Polyporaceae</taxon>
        <taxon>Lentinus</taxon>
    </lineage>
</organism>
<comment type="cofactor">
    <cofactor evidence="9">
        <name>Fe(2+)</name>
        <dbReference type="ChEBI" id="CHEBI:29033"/>
    </cofactor>
    <text evidence="9">Binds 2 Fe(2+) ions per subunit.</text>
</comment>
<keyword evidence="9" id="KW-0539">Nucleus</keyword>
<feature type="binding site" evidence="9">
    <location>
        <position position="89"/>
    </location>
    <ligand>
        <name>Fe cation</name>
        <dbReference type="ChEBI" id="CHEBI:24875"/>
        <label>1</label>
    </ligand>
</feature>